<evidence type="ECO:0000313" key="12">
    <source>
        <dbReference type="Proteomes" id="UP000245699"/>
    </source>
</evidence>
<evidence type="ECO:0000256" key="1">
    <source>
        <dbReference type="ARBA" id="ARBA00004370"/>
    </source>
</evidence>
<dbReference type="PANTHER" id="PTHR28204">
    <property type="entry name" value="MITOCHONDRIAL DISTRIBUTION AND MORPHOLOGY PROTEIN 12"/>
    <property type="match status" value="1"/>
</dbReference>
<dbReference type="InterPro" id="IPR027532">
    <property type="entry name" value="Mdm12"/>
</dbReference>
<evidence type="ECO:0000259" key="10">
    <source>
        <dbReference type="PROSITE" id="PS51847"/>
    </source>
</evidence>
<evidence type="ECO:0000256" key="3">
    <source>
        <dbReference type="ARBA" id="ARBA00022787"/>
    </source>
</evidence>
<keyword evidence="4 9" id="KW-0256">Endoplasmic reticulum</keyword>
<dbReference type="GO" id="GO:0032865">
    <property type="term" value="C:ERMES complex"/>
    <property type="evidence" value="ECO:0007669"/>
    <property type="project" value="UniProtKB-UniRule"/>
</dbReference>
<feature type="domain" description="SMP-LTD" evidence="10">
    <location>
        <begin position="1"/>
        <end position="355"/>
    </location>
</feature>
<dbReference type="OrthoDB" id="3356905at2759"/>
<dbReference type="GO" id="GO:0005789">
    <property type="term" value="C:endoplasmic reticulum membrane"/>
    <property type="evidence" value="ECO:0007669"/>
    <property type="project" value="UniProtKB-SubCell"/>
</dbReference>
<reference evidence="11 12" key="1">
    <citation type="journal article" date="2018" name="MBio">
        <title>Comparative Genomics Reveals the Core Gene Toolbox for the Fungus-Insect Symbiosis.</title>
        <authorList>
            <person name="Wang Y."/>
            <person name="Stata M."/>
            <person name="Wang W."/>
            <person name="Stajich J.E."/>
            <person name="White M.M."/>
            <person name="Moncalvo J.M."/>
        </authorList>
    </citation>
    <scope>NUCLEOTIDE SEQUENCE [LARGE SCALE GENOMIC DNA]</scope>
    <source>
        <strain evidence="11 12">AUS-77-4</strain>
    </source>
</reference>
<comment type="subcellular location">
    <subcellularLocation>
        <location evidence="1">Membrane</location>
    </subcellularLocation>
    <subcellularLocation>
        <location evidence="9">Mitochondrion outer membrane</location>
        <topology evidence="9">Peripheral membrane protein</topology>
        <orientation evidence="9">Cytoplasmic side</orientation>
    </subcellularLocation>
    <subcellularLocation>
        <location evidence="9">Endoplasmic reticulum membrane</location>
        <topology evidence="9">Peripheral membrane protein</topology>
        <orientation evidence="9">Cytoplasmic side</orientation>
    </subcellularLocation>
    <text evidence="9">The ERMES/MDM complex localizes to a few discrete foci (around 10 per single cell), that represent mitochondria-endoplasmic reticulum junctions. These foci are often found next to mtDNA nucleoids.</text>
</comment>
<dbReference type="PROSITE" id="PS51847">
    <property type="entry name" value="SMP"/>
    <property type="match status" value="1"/>
</dbReference>
<evidence type="ECO:0000256" key="7">
    <source>
        <dbReference type="ARBA" id="ARBA00023128"/>
    </source>
</evidence>
<keyword evidence="12" id="KW-1185">Reference proteome</keyword>
<evidence type="ECO:0000256" key="9">
    <source>
        <dbReference type="HAMAP-Rule" id="MF_03104"/>
    </source>
</evidence>
<evidence type="ECO:0000256" key="2">
    <source>
        <dbReference type="ARBA" id="ARBA00022448"/>
    </source>
</evidence>
<dbReference type="PANTHER" id="PTHR28204:SF1">
    <property type="entry name" value="MITOCHONDRIAL DISTRIBUTION AND MORPHOLOGY PROTEIN 12"/>
    <property type="match status" value="1"/>
</dbReference>
<comment type="similarity">
    <text evidence="9">Belongs to the MDM12 family.</text>
</comment>
<dbReference type="STRING" id="61424.A0A2T9Y994"/>
<comment type="function">
    <text evidence="9">Component of the ERMES/MDM complex, which serves as a molecular tether to connect the endoplasmic reticulum (ER) and mitochondria. Components of this complex are involved in the control of mitochondrial shape and protein biogenesis, and function in nonvesicular lipid trafficking between the ER and mitochondria. MDM12 is required for the interaction of the ER-resident membrane protein MMM1 and the outer mitochondrial membrane-resident beta-barrel protein MDM10. The MDM12-MMM1 subcomplex functions in the major beta-barrel assembly pathway that is responsible for biogenesis of all mitochondrial outer membrane beta-barrel proteins, and acts in a late step after the SAM complex. The MDM10-MDM12-MMM1 subcomplex further acts in the TOM40-specific pathway after the action of the MDM12-MMM1 complex. Essential for establishing and maintaining the structure of mitochondria and maintenance of mtDNA nucleoids.</text>
</comment>
<evidence type="ECO:0000256" key="6">
    <source>
        <dbReference type="ARBA" id="ARBA00023121"/>
    </source>
</evidence>
<comment type="subunit">
    <text evidence="9">Component of the ER-mitochondria encounter structure (ERMES) or MDM complex, composed of MMM1, MDM10, MDM12 and MDM34. A MMM1 homodimer associates with one molecule of MDM12 on each side in a pairwise head-to-tail manner, and the SMP-LTD domains of MMM1 and MDM12 generate a continuous hydrophobic tunnel for phospholipid trafficking.</text>
</comment>
<gene>
    <name evidence="9" type="primary">MDM12</name>
    <name evidence="11" type="ORF">BB559_005346</name>
</gene>
<keyword evidence="2" id="KW-0813">Transport</keyword>
<dbReference type="AlphaFoldDB" id="A0A2T9Y994"/>
<sequence length="357" mass="40585">MSFDIYWDKLNPKVSLTIVEKINSFFEGLQTKPSVVGNLQVIDLDLGSQPPQLELLDITSPFKEFYLPTLEELRNAELEQLEHENYELEKLSNINLAPKSKAFHVGSPEKSIGNDVKKNFEESSDGYGGMRIGSPFINNRLEMGLPSVGIRSFPVAKQRPFSVLSRSNMNSRMGKEMLEGTVKQSQLDTYSYRNNHDVHSPGYASQMSGYQNNEFGQSMYNQQYGTIAKSPDDMQLYFKLCYSGDISLTLTAELQLNYPASSFMALPITCVVTNLKFSSVAVVAYLKNRINFCFLEPEHPRISLLDDLNIRSEIGDDHQQVLKNVETVEKFIVEQLRKAIDENFIFPSYTSIEFEEN</sequence>
<keyword evidence="7 9" id="KW-0496">Mitochondrion</keyword>
<evidence type="ECO:0000256" key="8">
    <source>
        <dbReference type="ARBA" id="ARBA00023136"/>
    </source>
</evidence>
<evidence type="ECO:0000313" key="11">
    <source>
        <dbReference type="EMBL" id="PVU88887.1"/>
    </source>
</evidence>
<dbReference type="EMBL" id="MBFT01000590">
    <property type="protein sequence ID" value="PVU88887.1"/>
    <property type="molecule type" value="Genomic_DNA"/>
</dbReference>
<dbReference type="GO" id="GO:1990456">
    <property type="term" value="P:mitochondrion-endoplasmic reticulum membrane tethering"/>
    <property type="evidence" value="ECO:0007669"/>
    <property type="project" value="TreeGrafter"/>
</dbReference>
<dbReference type="GO" id="GO:0008289">
    <property type="term" value="F:lipid binding"/>
    <property type="evidence" value="ECO:0007669"/>
    <property type="project" value="UniProtKB-KW"/>
</dbReference>
<keyword evidence="5" id="KW-0445">Lipid transport</keyword>
<dbReference type="Pfam" id="PF26544">
    <property type="entry name" value="Mdm12"/>
    <property type="match status" value="2"/>
</dbReference>
<dbReference type="CDD" id="cd21672">
    <property type="entry name" value="SMP_Mdm12"/>
    <property type="match status" value="1"/>
</dbReference>
<dbReference type="InterPro" id="IPR031468">
    <property type="entry name" value="SMP_LBD"/>
</dbReference>
<evidence type="ECO:0000256" key="4">
    <source>
        <dbReference type="ARBA" id="ARBA00022824"/>
    </source>
</evidence>
<protein>
    <recommendedName>
        <fullName evidence="9">Mitochondrial distribution and morphology protein 12</fullName>
    </recommendedName>
    <alternativeName>
        <fullName evidence="9">Mitochondrial inheritance component MDM12</fullName>
    </alternativeName>
</protein>
<dbReference type="GO" id="GO:0015914">
    <property type="term" value="P:phospholipid transport"/>
    <property type="evidence" value="ECO:0007669"/>
    <property type="project" value="TreeGrafter"/>
</dbReference>
<dbReference type="Proteomes" id="UP000245699">
    <property type="component" value="Unassembled WGS sequence"/>
</dbReference>
<keyword evidence="6" id="KW-0446">Lipid-binding</keyword>
<keyword evidence="3 9" id="KW-1000">Mitochondrion outer membrane</keyword>
<name>A0A2T9Y994_9FUNG</name>
<keyword evidence="8 9" id="KW-0472">Membrane</keyword>
<accession>A0A2T9Y994</accession>
<evidence type="ECO:0000256" key="5">
    <source>
        <dbReference type="ARBA" id="ARBA00023055"/>
    </source>
</evidence>
<organism evidence="11 12">
    <name type="scientific">Furculomyces boomerangus</name>
    <dbReference type="NCBI Taxonomy" id="61424"/>
    <lineage>
        <taxon>Eukaryota</taxon>
        <taxon>Fungi</taxon>
        <taxon>Fungi incertae sedis</taxon>
        <taxon>Zoopagomycota</taxon>
        <taxon>Kickxellomycotina</taxon>
        <taxon>Harpellomycetes</taxon>
        <taxon>Harpellales</taxon>
        <taxon>Harpellaceae</taxon>
        <taxon>Furculomyces</taxon>
    </lineage>
</organism>
<proteinExistence type="inferred from homology"/>
<comment type="caution">
    <text evidence="11">The sequence shown here is derived from an EMBL/GenBank/DDBJ whole genome shotgun (WGS) entry which is preliminary data.</text>
</comment>
<dbReference type="GO" id="GO:0045040">
    <property type="term" value="P:protein insertion into mitochondrial outer membrane"/>
    <property type="evidence" value="ECO:0007669"/>
    <property type="project" value="UniProtKB-UniRule"/>
</dbReference>
<dbReference type="HAMAP" id="MF_03104">
    <property type="entry name" value="Mdm12"/>
    <property type="match status" value="1"/>
</dbReference>